<feature type="region of interest" description="Disordered" evidence="1">
    <location>
        <begin position="1"/>
        <end position="68"/>
    </location>
</feature>
<evidence type="ECO:0000313" key="2">
    <source>
        <dbReference type="EMBL" id="KAF2855612.1"/>
    </source>
</evidence>
<dbReference type="EMBL" id="MU006290">
    <property type="protein sequence ID" value="KAF2855612.1"/>
    <property type="molecule type" value="Genomic_DNA"/>
</dbReference>
<feature type="compositionally biased region" description="Basic and acidic residues" evidence="1">
    <location>
        <begin position="47"/>
        <end position="57"/>
    </location>
</feature>
<gene>
    <name evidence="2" type="ORF">T440DRAFT_158842</name>
</gene>
<feature type="compositionally biased region" description="Polar residues" evidence="1">
    <location>
        <begin position="159"/>
        <end position="175"/>
    </location>
</feature>
<evidence type="ECO:0000256" key="1">
    <source>
        <dbReference type="SAM" id="MobiDB-lite"/>
    </source>
</evidence>
<organism evidence="2 3">
    <name type="scientific">Plenodomus tracheiphilus IPT5</name>
    <dbReference type="NCBI Taxonomy" id="1408161"/>
    <lineage>
        <taxon>Eukaryota</taxon>
        <taxon>Fungi</taxon>
        <taxon>Dikarya</taxon>
        <taxon>Ascomycota</taxon>
        <taxon>Pezizomycotina</taxon>
        <taxon>Dothideomycetes</taxon>
        <taxon>Pleosporomycetidae</taxon>
        <taxon>Pleosporales</taxon>
        <taxon>Pleosporineae</taxon>
        <taxon>Leptosphaeriaceae</taxon>
        <taxon>Plenodomus</taxon>
    </lineage>
</organism>
<feature type="region of interest" description="Disordered" evidence="1">
    <location>
        <begin position="146"/>
        <end position="175"/>
    </location>
</feature>
<proteinExistence type="predicted"/>
<evidence type="ECO:0000313" key="3">
    <source>
        <dbReference type="Proteomes" id="UP000799423"/>
    </source>
</evidence>
<dbReference type="Proteomes" id="UP000799423">
    <property type="component" value="Unassembled WGS sequence"/>
</dbReference>
<accession>A0A6A7BKB6</accession>
<sequence length="175" mass="19620">MARIRNNYRRRRMQQRQEAQSAADYVEESSCTARPGWKQRGRGVTSDVERRERREGLDAAPTGEGTRKDVARCPQLDWTLAGCLHRASLVIGPPFLCSTFLRTANHQQPTTEHQHHHRGPNARANAWLPVATCAQFTVDYVLGVQQPAPTDSGVDKNKPNQSHTDSSRMSCAQTT</sequence>
<keyword evidence="3" id="KW-1185">Reference proteome</keyword>
<name>A0A6A7BKB6_9PLEO</name>
<protein>
    <submittedName>
        <fullName evidence="2">Uncharacterized protein</fullName>
    </submittedName>
</protein>
<feature type="compositionally biased region" description="Basic residues" evidence="1">
    <location>
        <begin position="1"/>
        <end position="14"/>
    </location>
</feature>
<dbReference type="AlphaFoldDB" id="A0A6A7BKB6"/>
<reference evidence="2" key="1">
    <citation type="submission" date="2020-01" db="EMBL/GenBank/DDBJ databases">
        <authorList>
            <consortium name="DOE Joint Genome Institute"/>
            <person name="Haridas S."/>
            <person name="Albert R."/>
            <person name="Binder M."/>
            <person name="Bloem J."/>
            <person name="Labutti K."/>
            <person name="Salamov A."/>
            <person name="Andreopoulos B."/>
            <person name="Baker S.E."/>
            <person name="Barry K."/>
            <person name="Bills G."/>
            <person name="Bluhm B.H."/>
            <person name="Cannon C."/>
            <person name="Castanera R."/>
            <person name="Culley D.E."/>
            <person name="Daum C."/>
            <person name="Ezra D."/>
            <person name="Gonzalez J.B."/>
            <person name="Henrissat B."/>
            <person name="Kuo A."/>
            <person name="Liang C."/>
            <person name="Lipzen A."/>
            <person name="Lutzoni F."/>
            <person name="Magnuson J."/>
            <person name="Mondo S."/>
            <person name="Nolan M."/>
            <person name="Ohm R."/>
            <person name="Pangilinan J."/>
            <person name="Park H.-J."/>
            <person name="Ramirez L."/>
            <person name="Alfaro M."/>
            <person name="Sun H."/>
            <person name="Tritt A."/>
            <person name="Yoshinaga Y."/>
            <person name="Zwiers L.-H."/>
            <person name="Turgeon B.G."/>
            <person name="Goodwin S.B."/>
            <person name="Spatafora J.W."/>
            <person name="Crous P.W."/>
            <person name="Grigoriev I.V."/>
        </authorList>
    </citation>
    <scope>NUCLEOTIDE SEQUENCE</scope>
    <source>
        <strain evidence="2">IPT5</strain>
    </source>
</reference>